<keyword evidence="1" id="KW-0472">Membrane</keyword>
<gene>
    <name evidence="3" type="ORF">F8154_14960</name>
</gene>
<dbReference type="Pfam" id="PF08378">
    <property type="entry name" value="NERD"/>
    <property type="match status" value="1"/>
</dbReference>
<proteinExistence type="predicted"/>
<dbReference type="InterPro" id="IPR011528">
    <property type="entry name" value="NERD"/>
</dbReference>
<keyword evidence="1" id="KW-1133">Transmembrane helix</keyword>
<protein>
    <submittedName>
        <fullName evidence="3">NERD domain-containing protein</fullName>
    </submittedName>
</protein>
<dbReference type="OrthoDB" id="9813328at2"/>
<accession>A0A6I0F149</accession>
<evidence type="ECO:0000313" key="4">
    <source>
        <dbReference type="Proteomes" id="UP000432715"/>
    </source>
</evidence>
<evidence type="ECO:0000313" key="3">
    <source>
        <dbReference type="EMBL" id="KAB3529196.1"/>
    </source>
</evidence>
<evidence type="ECO:0000259" key="2">
    <source>
        <dbReference type="PROSITE" id="PS50965"/>
    </source>
</evidence>
<keyword evidence="4" id="KW-1185">Reference proteome</keyword>
<name>A0A6I0F149_9FIRM</name>
<dbReference type="AlphaFoldDB" id="A0A6I0F149"/>
<organism evidence="3 4">
    <name type="scientific">Alkaliphilus pronyensis</name>
    <dbReference type="NCBI Taxonomy" id="1482732"/>
    <lineage>
        <taxon>Bacteria</taxon>
        <taxon>Bacillati</taxon>
        <taxon>Bacillota</taxon>
        <taxon>Clostridia</taxon>
        <taxon>Peptostreptococcales</taxon>
        <taxon>Natronincolaceae</taxon>
        <taxon>Alkaliphilus</taxon>
    </lineage>
</organism>
<feature type="transmembrane region" description="Helical" evidence="1">
    <location>
        <begin position="307"/>
        <end position="325"/>
    </location>
</feature>
<dbReference type="EMBL" id="WBZC01000094">
    <property type="protein sequence ID" value="KAB3529196.1"/>
    <property type="molecule type" value="Genomic_DNA"/>
</dbReference>
<sequence length="450" mass="52520">MARIIKQNSKIKKVFYDSIKQANLRKVNYDFEKEKDNKIKGFKGELSVIVSLFLSLSKEFIVINDAVFEVTPNQFFQIDHLVIGRSKIFLVETKTWNGEFDCLQHTWMYKGLNKYTEAYKNPIQQCKFHNQVFKQWLKDNLSQEEFHIAEKHIQSLLVLNKGFIDINEMPPEIPVRIGGDAAANYIKDTPGKNLSEDLIAKIAEKIMNAELLDHYKWVHDNCDIMDVRMVYIYENEETAEQIRKSYLNKNYRVGNLNVIEGNIGYCFEITQDLEKEFSRQVKPQTSIVNTFFENINYIIRKSSFKKMIVIIVIVFILHSGITKLFNVINKALEYKYLETEKEVEAVVQIPVLEFVVGSYPSNVRGTYILVKDGDKHIIDGIFQTDTTVRFYEDKKVHLRKSDGEIIEYSLINDIIDLKVANQYTTINHNGESYIELGVFKYDFSLNDIIK</sequence>
<dbReference type="PROSITE" id="PS50965">
    <property type="entry name" value="NERD"/>
    <property type="match status" value="1"/>
</dbReference>
<evidence type="ECO:0000256" key="1">
    <source>
        <dbReference type="SAM" id="Phobius"/>
    </source>
</evidence>
<feature type="domain" description="NERD" evidence="2">
    <location>
        <begin position="40"/>
        <end position="156"/>
    </location>
</feature>
<reference evidence="3 4" key="1">
    <citation type="submission" date="2019-10" db="EMBL/GenBank/DDBJ databases">
        <title>Alkaliphilus serpentinus sp. nov. and Alkaliphilus pronyensis sp. nov., two novel anaerobic alkaliphilic species isolated from the serpentinized-hosted hydrothermal field of the Prony Bay (New Caledonia).</title>
        <authorList>
            <person name="Postec A."/>
        </authorList>
    </citation>
    <scope>NUCLEOTIDE SEQUENCE [LARGE SCALE GENOMIC DNA]</scope>
    <source>
        <strain evidence="3 4">LacV</strain>
    </source>
</reference>
<keyword evidence="1" id="KW-0812">Transmembrane</keyword>
<comment type="caution">
    <text evidence="3">The sequence shown here is derived from an EMBL/GenBank/DDBJ whole genome shotgun (WGS) entry which is preliminary data.</text>
</comment>
<dbReference type="RefSeq" id="WP_151862412.1">
    <property type="nucleotide sequence ID" value="NZ_WBZC01000094.1"/>
</dbReference>
<dbReference type="Proteomes" id="UP000432715">
    <property type="component" value="Unassembled WGS sequence"/>
</dbReference>